<feature type="region of interest" description="Disordered" evidence="1">
    <location>
        <begin position="861"/>
        <end position="883"/>
    </location>
</feature>
<evidence type="ECO:0000313" key="5">
    <source>
        <dbReference type="EMBL" id="KAJ3486566.1"/>
    </source>
</evidence>
<feature type="domain" description="Glutaminase A central" evidence="3">
    <location>
        <begin position="337"/>
        <end position="686"/>
    </location>
</feature>
<accession>A0AAD5YF22</accession>
<dbReference type="InterPro" id="IPR032514">
    <property type="entry name" value="GtaA_central"/>
</dbReference>
<dbReference type="EMBL" id="JANAWD010000117">
    <property type="protein sequence ID" value="KAJ3486566.1"/>
    <property type="molecule type" value="Genomic_DNA"/>
</dbReference>
<protein>
    <recommendedName>
        <fullName evidence="7">DUF1793-domain-containing protein</fullName>
    </recommendedName>
</protein>
<dbReference type="AlphaFoldDB" id="A0AAD5YF22"/>
<dbReference type="PANTHER" id="PTHR31987:SF1">
    <property type="entry name" value="GLUTAMINASE A"/>
    <property type="match status" value="1"/>
</dbReference>
<organism evidence="5 6">
    <name type="scientific">Meripilus lineatus</name>
    <dbReference type="NCBI Taxonomy" id="2056292"/>
    <lineage>
        <taxon>Eukaryota</taxon>
        <taxon>Fungi</taxon>
        <taxon>Dikarya</taxon>
        <taxon>Basidiomycota</taxon>
        <taxon>Agaricomycotina</taxon>
        <taxon>Agaricomycetes</taxon>
        <taxon>Polyporales</taxon>
        <taxon>Meripilaceae</taxon>
        <taxon>Meripilus</taxon>
    </lineage>
</organism>
<feature type="region of interest" description="Disordered" evidence="1">
    <location>
        <begin position="809"/>
        <end position="840"/>
    </location>
</feature>
<keyword evidence="2" id="KW-0812">Transmembrane</keyword>
<gene>
    <name evidence="5" type="ORF">NLI96_g4157</name>
</gene>
<evidence type="ECO:0000259" key="4">
    <source>
        <dbReference type="Pfam" id="PF17168"/>
    </source>
</evidence>
<sequence length="883" mass="96418">MRSPDGPSGALFSTHSPTCPQVAILQLLGQQYASALAHNDLESTSKLFSHCIFVPLSILSPQNLGWAGYIRVDNVTWVWLGGIITNVPKLNLSIPVDLQVTPTRTIYTLQAGPMDVRVTFLSPIEPADPVKQSLPFTYIYLEANSTDLQPHAVQVYSDISSEWMSGNRTNMIVWSTHSTKHSTYHQVQLQQPQPPIETDSQADDITLYYAMPSNPDLKSRIADHDDCRNQFIYQGSLSGASLPPPSTINNPFKSFCHSLDLGRITSTPSPIVWSLGIVRNQVAEFQSTTLVPYFMTETGNISDEIVDKFVGDFQQAIERANDIDNKIQNDSSLILSQYTDLVSLAARQTIGGTDLTIANKSDGRLDVSNVRMLMKDVGMSGRINPVEVIYSAFPFFLYMNATYGGYLLSPLLEYQDVSNFSLPYAAQDLGPQYPRVTGDNPSQHDEQVEQTGNMLIMTLAQAQTSGDGSLINRHYQLLKRWANFLSGNLSTTQINETLTGNTNLIMKGIIGIAAMAKISDALNQSTDAQYFANQSAVLSDQWRTSALSADNSHILANFGDDEGSWSIMYNLYADKLLKTNVVSDDINQLLTNSLRPGGTVAATGIHPFGIPLDSTTTPTTNAVSAWMLFTAAIVDDTNVRDSLINLVWNHTNTSSDAFFPPRYGLDLYSSISSSPSGPAVGGVYSILALTIPHKTIVVPSPQAVRVHRNNVVGPAVGGALGGLIVIGIGMLGGYMWRRRGNHLLNSDDMCEVDTAEPFATPYEYDPYRGQQSRGSDGQAPQADGVKPSSKARAEALLLAQRLLPADVSARDPAVPSIPSSTQRESPIAMQTADPGIPQVSPSQVAELRAEMENLTRVVREMQIERMEPPPNYSDIQSQPPPRI</sequence>
<name>A0AAD5YF22_9APHY</name>
<feature type="domain" description="Glutaminase A N-terminal" evidence="4">
    <location>
        <begin position="103"/>
        <end position="330"/>
    </location>
</feature>
<feature type="transmembrane region" description="Helical" evidence="2">
    <location>
        <begin position="715"/>
        <end position="736"/>
    </location>
</feature>
<evidence type="ECO:0008006" key="7">
    <source>
        <dbReference type="Google" id="ProtNLM"/>
    </source>
</evidence>
<proteinExistence type="predicted"/>
<dbReference type="Pfam" id="PF17168">
    <property type="entry name" value="DUF5127"/>
    <property type="match status" value="1"/>
</dbReference>
<keyword evidence="6" id="KW-1185">Reference proteome</keyword>
<dbReference type="InterPro" id="IPR052743">
    <property type="entry name" value="Glutaminase_GtaA"/>
</dbReference>
<comment type="caution">
    <text evidence="5">The sequence shown here is derived from an EMBL/GenBank/DDBJ whole genome shotgun (WGS) entry which is preliminary data.</text>
</comment>
<dbReference type="InterPro" id="IPR033433">
    <property type="entry name" value="GtaA_N"/>
</dbReference>
<evidence type="ECO:0000259" key="3">
    <source>
        <dbReference type="Pfam" id="PF16335"/>
    </source>
</evidence>
<keyword evidence="2" id="KW-1133">Transmembrane helix</keyword>
<evidence type="ECO:0000313" key="6">
    <source>
        <dbReference type="Proteomes" id="UP001212997"/>
    </source>
</evidence>
<dbReference type="Pfam" id="PF16335">
    <property type="entry name" value="GtaA_6_Hairpin"/>
    <property type="match status" value="1"/>
</dbReference>
<keyword evidence="2" id="KW-0472">Membrane</keyword>
<reference evidence="5" key="1">
    <citation type="submission" date="2022-07" db="EMBL/GenBank/DDBJ databases">
        <title>Genome Sequence of Physisporinus lineatus.</title>
        <authorList>
            <person name="Buettner E."/>
        </authorList>
    </citation>
    <scope>NUCLEOTIDE SEQUENCE</scope>
    <source>
        <strain evidence="5">VT162</strain>
    </source>
</reference>
<evidence type="ECO:0000256" key="1">
    <source>
        <dbReference type="SAM" id="MobiDB-lite"/>
    </source>
</evidence>
<evidence type="ECO:0000256" key="2">
    <source>
        <dbReference type="SAM" id="Phobius"/>
    </source>
</evidence>
<dbReference type="Proteomes" id="UP001212997">
    <property type="component" value="Unassembled WGS sequence"/>
</dbReference>
<dbReference type="PANTHER" id="PTHR31987">
    <property type="entry name" value="GLUTAMINASE A-RELATED"/>
    <property type="match status" value="1"/>
</dbReference>
<feature type="region of interest" description="Disordered" evidence="1">
    <location>
        <begin position="761"/>
        <end position="790"/>
    </location>
</feature>